<dbReference type="AlphaFoldDB" id="A0A5K7X8K6"/>
<name>A0A5K7X8K6_9BACT</name>
<keyword evidence="3" id="KW-1185">Reference proteome</keyword>
<evidence type="ECO:0000256" key="1">
    <source>
        <dbReference type="SAM" id="MobiDB-lite"/>
    </source>
</evidence>
<dbReference type="KEGG" id="lpav:PLANPX_0703"/>
<gene>
    <name evidence="2" type="ORF">PLANPX_0703</name>
</gene>
<sequence length="54" mass="5779">MPKHCIQNGPDLEAFAADVDRTYISYLENDQKSPTGGDTGETLPKAEVAGLEAN</sequence>
<organism evidence="2 3">
    <name type="scientific">Lacipirellula parvula</name>
    <dbReference type="NCBI Taxonomy" id="2650471"/>
    <lineage>
        <taxon>Bacteria</taxon>
        <taxon>Pseudomonadati</taxon>
        <taxon>Planctomycetota</taxon>
        <taxon>Planctomycetia</taxon>
        <taxon>Pirellulales</taxon>
        <taxon>Lacipirellulaceae</taxon>
        <taxon>Lacipirellula</taxon>
    </lineage>
</organism>
<dbReference type="EMBL" id="AP021861">
    <property type="protein sequence ID" value="BBO31091.1"/>
    <property type="molecule type" value="Genomic_DNA"/>
</dbReference>
<evidence type="ECO:0000313" key="3">
    <source>
        <dbReference type="Proteomes" id="UP000326837"/>
    </source>
</evidence>
<reference evidence="3" key="1">
    <citation type="submission" date="2019-10" db="EMBL/GenBank/DDBJ databases">
        <title>Lacipirellula parvula gen. nov., sp. nov., representing a lineage of planctomycetes widespread in freshwater anoxic habitats, and description of the family Lacipirellulaceae.</title>
        <authorList>
            <person name="Dedysh S.N."/>
            <person name="Kulichevskaya I.S."/>
            <person name="Beletsky A.V."/>
            <person name="Rakitin A.L."/>
            <person name="Mardanov A.V."/>
            <person name="Ivanova A.A."/>
            <person name="Saltykova V.X."/>
            <person name="Rijpstra W.I.C."/>
            <person name="Sinninghe Damste J.S."/>
            <person name="Ravin N.V."/>
        </authorList>
    </citation>
    <scope>NUCLEOTIDE SEQUENCE [LARGE SCALE GENOMIC DNA]</scope>
    <source>
        <strain evidence="3">PX69</strain>
    </source>
</reference>
<accession>A0A5K7X8K6</accession>
<dbReference type="Proteomes" id="UP000326837">
    <property type="component" value="Chromosome"/>
</dbReference>
<feature type="region of interest" description="Disordered" evidence="1">
    <location>
        <begin position="28"/>
        <end position="54"/>
    </location>
</feature>
<protein>
    <submittedName>
        <fullName evidence="2">Uncharacterized protein</fullName>
    </submittedName>
</protein>
<evidence type="ECO:0000313" key="2">
    <source>
        <dbReference type="EMBL" id="BBO31091.1"/>
    </source>
</evidence>
<proteinExistence type="predicted"/>